<comment type="caution">
    <text evidence="1">The sequence shown here is derived from an EMBL/GenBank/DDBJ whole genome shotgun (WGS) entry which is preliminary data.</text>
</comment>
<dbReference type="HOGENOM" id="CLU_2934681_0_0_9"/>
<protein>
    <submittedName>
        <fullName evidence="1">Uncharacterized protein</fullName>
    </submittedName>
</protein>
<dbReference type="AlphaFoldDB" id="A8SFD7"/>
<dbReference type="EMBL" id="ABED02000029">
    <property type="protein sequence ID" value="EDP19940.1"/>
    <property type="molecule type" value="Genomic_DNA"/>
</dbReference>
<reference evidence="1 2" key="2">
    <citation type="submission" date="2007-09" db="EMBL/GenBank/DDBJ databases">
        <authorList>
            <person name="Fulton L."/>
            <person name="Clifton S."/>
            <person name="Fulton B."/>
            <person name="Xu J."/>
            <person name="Minx P."/>
            <person name="Pepin K.H."/>
            <person name="Johnson M."/>
            <person name="Thiruvilangam P."/>
            <person name="Bhonagiri V."/>
            <person name="Nash W.E."/>
            <person name="Mardis E.R."/>
            <person name="Wilson R.K."/>
        </authorList>
    </citation>
    <scope>NUCLEOTIDE SEQUENCE [LARGE SCALE GENOMIC DNA]</scope>
    <source>
        <strain evidence="1 2">M21/2</strain>
    </source>
</reference>
<accession>A8SFD7</accession>
<proteinExistence type="predicted"/>
<evidence type="ECO:0000313" key="2">
    <source>
        <dbReference type="Proteomes" id="UP000005945"/>
    </source>
</evidence>
<organism evidence="1 2">
    <name type="scientific">Faecalibacterium prausnitzii M21/2</name>
    <dbReference type="NCBI Taxonomy" id="411485"/>
    <lineage>
        <taxon>Bacteria</taxon>
        <taxon>Bacillati</taxon>
        <taxon>Bacillota</taxon>
        <taxon>Clostridia</taxon>
        <taxon>Eubacteriales</taxon>
        <taxon>Oscillospiraceae</taxon>
        <taxon>Faecalibacterium</taxon>
    </lineage>
</organism>
<reference evidence="1 2" key="1">
    <citation type="submission" date="2007-09" db="EMBL/GenBank/DDBJ databases">
        <title>Draft genome sequence of Faecalibacterium prausnitzii M21/2.</title>
        <authorList>
            <person name="Sudarsanam P."/>
            <person name="Ley R."/>
            <person name="Guruge J."/>
            <person name="Turnbaugh P.J."/>
            <person name="Mahowald M."/>
            <person name="Liep D."/>
            <person name="Gordon J."/>
        </authorList>
    </citation>
    <scope>NUCLEOTIDE SEQUENCE [LARGE SCALE GENOMIC DNA]</scope>
    <source>
        <strain evidence="1 2">M21/2</strain>
    </source>
</reference>
<name>A8SFD7_9FIRM</name>
<evidence type="ECO:0000313" key="1">
    <source>
        <dbReference type="EMBL" id="EDP19940.1"/>
    </source>
</evidence>
<gene>
    <name evidence="1" type="ORF">FAEPRAM212_02723</name>
</gene>
<dbReference type="Proteomes" id="UP000005945">
    <property type="component" value="Unassembled WGS sequence"/>
</dbReference>
<sequence>MFPEKAVKTLPGSRGSCARRTAKIYNPAAAFMHRPAQLCPAKKLTSSAPMHAMQNTAAAR</sequence>